<evidence type="ECO:0000256" key="5">
    <source>
        <dbReference type="PROSITE-ProRule" id="PRU00108"/>
    </source>
</evidence>
<reference evidence="9" key="1">
    <citation type="submission" date="2021-03" db="EMBL/GenBank/DDBJ databases">
        <title>Chromosome level genome of the anhydrobiotic midge Polypedilum vanderplanki.</title>
        <authorList>
            <person name="Yoshida Y."/>
            <person name="Kikawada T."/>
            <person name="Gusev O."/>
        </authorList>
    </citation>
    <scope>NUCLEOTIDE SEQUENCE</scope>
    <source>
        <strain evidence="9">NIAS01</strain>
        <tissue evidence="9">Whole body or cell culture</tissue>
    </source>
</reference>
<gene>
    <name evidence="9" type="ORF">PVAND_004028</name>
</gene>
<evidence type="ECO:0000313" key="10">
    <source>
        <dbReference type="Proteomes" id="UP001107558"/>
    </source>
</evidence>
<protein>
    <recommendedName>
        <fullName evidence="8">Homeobox domain-containing protein</fullName>
    </recommendedName>
</protein>
<dbReference type="Pfam" id="PF00046">
    <property type="entry name" value="Homeodomain"/>
    <property type="match status" value="1"/>
</dbReference>
<accession>A0A9J6BXU9</accession>
<proteinExistence type="predicted"/>
<dbReference type="PANTHER" id="PTHR45664:SF12">
    <property type="entry name" value="PANCREAS_DUODENUM HOMEOBOX PROTEIN 1"/>
    <property type="match status" value="1"/>
</dbReference>
<sequence length="363" mass="41887">MMLENQNFSNCDYNYELLDTNLPAIEKLTSATSANHSTFKYWNPATDDNDHFDSNITKFNNVTKDSKTADAIIQKRSRTAYTSVQLIELEKEFNINKYLCRPRRIDLANRLQLTERQIKIWFQNRRMKFKKDNSNIKSVNRSSPSSPSNHSDSLKSTQSSIDRKTDDCHQKIVKRLMSHSASIKIEGSSSPPNQNNVAQVTSSSYAPYTVSHYPQTAYNYHHQIYNNINNNNIMMNDYYCYQPTQQELLPQFDSFPYDTTPPLTTFDQSSNDYIFNGDFSVNFNGSDFDASFPLIDGFNYQKSTDNQTSVEIKQLSPIKIQSFDDDDDEKKFYSDGQSIESETSVATLNNWKFNNEPQMAASY</sequence>
<dbReference type="GO" id="GO:0000981">
    <property type="term" value="F:DNA-binding transcription factor activity, RNA polymerase II-specific"/>
    <property type="evidence" value="ECO:0007669"/>
    <property type="project" value="InterPro"/>
</dbReference>
<keyword evidence="3 5" id="KW-0371">Homeobox</keyword>
<dbReference type="GO" id="GO:0005634">
    <property type="term" value="C:nucleus"/>
    <property type="evidence" value="ECO:0007669"/>
    <property type="project" value="UniProtKB-SubCell"/>
</dbReference>
<dbReference type="Gene3D" id="1.10.10.60">
    <property type="entry name" value="Homeodomain-like"/>
    <property type="match status" value="1"/>
</dbReference>
<dbReference type="InterPro" id="IPR009057">
    <property type="entry name" value="Homeodomain-like_sf"/>
</dbReference>
<dbReference type="CDD" id="cd00086">
    <property type="entry name" value="homeodomain"/>
    <property type="match status" value="1"/>
</dbReference>
<name>A0A9J6BXU9_POLVA</name>
<evidence type="ECO:0000256" key="1">
    <source>
        <dbReference type="ARBA" id="ARBA00004123"/>
    </source>
</evidence>
<keyword evidence="10" id="KW-1185">Reference proteome</keyword>
<dbReference type="EMBL" id="JADBJN010000003">
    <property type="protein sequence ID" value="KAG5674038.1"/>
    <property type="molecule type" value="Genomic_DNA"/>
</dbReference>
<dbReference type="PROSITE" id="PS00027">
    <property type="entry name" value="HOMEOBOX_1"/>
    <property type="match status" value="1"/>
</dbReference>
<dbReference type="AlphaFoldDB" id="A0A9J6BXU9"/>
<dbReference type="InterPro" id="IPR020479">
    <property type="entry name" value="HD_metazoa"/>
</dbReference>
<dbReference type="PANTHER" id="PTHR45664">
    <property type="entry name" value="PROTEIN ZERKNUELLT 1-RELATED"/>
    <property type="match status" value="1"/>
</dbReference>
<evidence type="ECO:0000256" key="6">
    <source>
        <dbReference type="RuleBase" id="RU000682"/>
    </source>
</evidence>
<feature type="DNA-binding region" description="Homeobox" evidence="5">
    <location>
        <begin position="74"/>
        <end position="133"/>
    </location>
</feature>
<dbReference type="GO" id="GO:0045944">
    <property type="term" value="P:positive regulation of transcription by RNA polymerase II"/>
    <property type="evidence" value="ECO:0007669"/>
    <property type="project" value="UniProtKB-ARBA"/>
</dbReference>
<dbReference type="SUPFAM" id="SSF46689">
    <property type="entry name" value="Homeodomain-like"/>
    <property type="match status" value="1"/>
</dbReference>
<dbReference type="Proteomes" id="UP001107558">
    <property type="component" value="Chromosome 3"/>
</dbReference>
<dbReference type="SMART" id="SM00389">
    <property type="entry name" value="HOX"/>
    <property type="match status" value="1"/>
</dbReference>
<dbReference type="InterPro" id="IPR001356">
    <property type="entry name" value="HD"/>
</dbReference>
<evidence type="ECO:0000256" key="3">
    <source>
        <dbReference type="ARBA" id="ARBA00023155"/>
    </source>
</evidence>
<dbReference type="GO" id="GO:0000978">
    <property type="term" value="F:RNA polymerase II cis-regulatory region sequence-specific DNA binding"/>
    <property type="evidence" value="ECO:0007669"/>
    <property type="project" value="TreeGrafter"/>
</dbReference>
<comment type="caution">
    <text evidence="9">The sequence shown here is derived from an EMBL/GenBank/DDBJ whole genome shotgun (WGS) entry which is preliminary data.</text>
</comment>
<feature type="compositionally biased region" description="Low complexity" evidence="7">
    <location>
        <begin position="135"/>
        <end position="156"/>
    </location>
</feature>
<evidence type="ECO:0000259" key="8">
    <source>
        <dbReference type="PROSITE" id="PS50071"/>
    </source>
</evidence>
<evidence type="ECO:0000256" key="2">
    <source>
        <dbReference type="ARBA" id="ARBA00023125"/>
    </source>
</evidence>
<evidence type="ECO:0000256" key="7">
    <source>
        <dbReference type="SAM" id="MobiDB-lite"/>
    </source>
</evidence>
<dbReference type="InterPro" id="IPR017970">
    <property type="entry name" value="Homeobox_CS"/>
</dbReference>
<dbReference type="PROSITE" id="PS50071">
    <property type="entry name" value="HOMEOBOX_2"/>
    <property type="match status" value="1"/>
</dbReference>
<organism evidence="9 10">
    <name type="scientific">Polypedilum vanderplanki</name>
    <name type="common">Sleeping chironomid midge</name>
    <dbReference type="NCBI Taxonomy" id="319348"/>
    <lineage>
        <taxon>Eukaryota</taxon>
        <taxon>Metazoa</taxon>
        <taxon>Ecdysozoa</taxon>
        <taxon>Arthropoda</taxon>
        <taxon>Hexapoda</taxon>
        <taxon>Insecta</taxon>
        <taxon>Pterygota</taxon>
        <taxon>Neoptera</taxon>
        <taxon>Endopterygota</taxon>
        <taxon>Diptera</taxon>
        <taxon>Nematocera</taxon>
        <taxon>Chironomoidea</taxon>
        <taxon>Chironomidae</taxon>
        <taxon>Chironominae</taxon>
        <taxon>Polypedilum</taxon>
        <taxon>Polypedilum</taxon>
    </lineage>
</organism>
<feature type="region of interest" description="Disordered" evidence="7">
    <location>
        <begin position="132"/>
        <end position="165"/>
    </location>
</feature>
<keyword evidence="4 5" id="KW-0539">Nucleus</keyword>
<evidence type="ECO:0000256" key="4">
    <source>
        <dbReference type="ARBA" id="ARBA00023242"/>
    </source>
</evidence>
<comment type="subcellular location">
    <subcellularLocation>
        <location evidence="1 5 6">Nucleus</location>
    </subcellularLocation>
</comment>
<dbReference type="OrthoDB" id="7765345at2759"/>
<keyword evidence="2 5" id="KW-0238">DNA-binding</keyword>
<evidence type="ECO:0000313" key="9">
    <source>
        <dbReference type="EMBL" id="KAG5674038.1"/>
    </source>
</evidence>
<feature type="domain" description="Homeobox" evidence="8">
    <location>
        <begin position="72"/>
        <end position="132"/>
    </location>
</feature>
<dbReference type="PRINTS" id="PR00024">
    <property type="entry name" value="HOMEOBOX"/>
</dbReference>